<reference evidence="1 2" key="1">
    <citation type="submission" date="2023-12" db="EMBL/GenBank/DDBJ databases">
        <title>Description of new species of Mycobacterium terrae complex isolated from sewage at the Sao Paulo Zoological Park Foundation in Brazil.</title>
        <authorList>
            <person name="Romagnoli C.L."/>
            <person name="Conceicao E.C."/>
            <person name="Machado E."/>
            <person name="Barreto L.B.P.F."/>
            <person name="Sharma A."/>
            <person name="Silva N.M."/>
            <person name="Marques L.E."/>
            <person name="Juliana M.A."/>
            <person name="Lourenco M.C.S."/>
            <person name="Digiampietri L.A."/>
            <person name="Suffys P.N."/>
            <person name="Viana-Niero C."/>
        </authorList>
    </citation>
    <scope>NUCLEOTIDE SEQUENCE [LARGE SCALE GENOMIC DNA]</scope>
    <source>
        <strain evidence="1 2">MYC017</strain>
    </source>
</reference>
<dbReference type="Proteomes" id="UP001299283">
    <property type="component" value="Unassembled WGS sequence"/>
</dbReference>
<sequence length="231" mass="25738">MTYASALERSRSLPRPNPAMIGRFTVDGEDIDFPVSEADLDRDSLWWKEILRGYGVKAGDHVLISSHAWHCPWIDPIRTALTKLGAVHSNVEAWGWDAPRMASFLRRFPISLIVGLELESVLALENSEDLKVLLGDVTLLAQPKAVERLNECGFRAATILRIGPANAVAPAGESGTARLIIDNDEWLIQTQGNEFVVTSRSERSARFERQLTGVHGRTLHVEDRTYLELQA</sequence>
<name>A0ABU5Z643_9MYCO</name>
<keyword evidence="2" id="KW-1185">Reference proteome</keyword>
<dbReference type="RefSeq" id="WP_225397587.1">
    <property type="nucleotide sequence ID" value="NZ_JAYJJQ010000032.1"/>
</dbReference>
<evidence type="ECO:0000313" key="1">
    <source>
        <dbReference type="EMBL" id="MEB3071689.1"/>
    </source>
</evidence>
<evidence type="ECO:0008006" key="3">
    <source>
        <dbReference type="Google" id="ProtNLM"/>
    </source>
</evidence>
<comment type="caution">
    <text evidence="1">The sequence shown here is derived from an EMBL/GenBank/DDBJ whole genome shotgun (WGS) entry which is preliminary data.</text>
</comment>
<protein>
    <recommendedName>
        <fullName evidence="3">AMP-dependent synthetase/ligase domain-containing protein</fullName>
    </recommendedName>
</protein>
<gene>
    <name evidence="1" type="ORF">K5L39_21165</name>
</gene>
<dbReference type="EMBL" id="JAYJJQ010000032">
    <property type="protein sequence ID" value="MEB3071689.1"/>
    <property type="molecule type" value="Genomic_DNA"/>
</dbReference>
<proteinExistence type="predicted"/>
<evidence type="ECO:0000313" key="2">
    <source>
        <dbReference type="Proteomes" id="UP001299283"/>
    </source>
</evidence>
<organism evidence="1 2">
    <name type="scientific">[Mycobacterium] vasticus</name>
    <dbReference type="NCBI Taxonomy" id="2875777"/>
    <lineage>
        <taxon>Bacteria</taxon>
        <taxon>Bacillati</taxon>
        <taxon>Actinomycetota</taxon>
        <taxon>Actinomycetes</taxon>
        <taxon>Mycobacteriales</taxon>
        <taxon>Mycobacteriaceae</taxon>
        <taxon>Mycolicibacter</taxon>
    </lineage>
</organism>
<accession>A0ABU5Z643</accession>